<keyword evidence="2" id="KW-0963">Cytoplasm</keyword>
<evidence type="ECO:0000259" key="3">
    <source>
        <dbReference type="Pfam" id="PF01895"/>
    </source>
</evidence>
<comment type="subunit">
    <text evidence="2">Homodimer.</text>
</comment>
<dbReference type="PANTHER" id="PTHR42930">
    <property type="entry name" value="PHOSPHATE-SPECIFIC TRANSPORT SYSTEM ACCESSORY PROTEIN PHOU"/>
    <property type="match status" value="1"/>
</dbReference>
<name>A0ABZ3FTJ4_9ACTN</name>
<organism evidence="4 5">
    <name type="scientific">Ammonicoccus fulvus</name>
    <dbReference type="NCBI Taxonomy" id="3138240"/>
    <lineage>
        <taxon>Bacteria</taxon>
        <taxon>Bacillati</taxon>
        <taxon>Actinomycetota</taxon>
        <taxon>Actinomycetes</taxon>
        <taxon>Propionibacteriales</taxon>
        <taxon>Propionibacteriaceae</taxon>
        <taxon>Ammonicoccus</taxon>
    </lineage>
</organism>
<proteinExistence type="inferred from homology"/>
<dbReference type="PIRSF" id="PIRSF003107">
    <property type="entry name" value="PhoU"/>
    <property type="match status" value="1"/>
</dbReference>
<protein>
    <recommendedName>
        <fullName evidence="2">Phosphate-specific transport system accessory protein PhoU</fullName>
    </recommendedName>
</protein>
<comment type="subcellular location">
    <subcellularLocation>
        <location evidence="2">Cytoplasm</location>
    </subcellularLocation>
</comment>
<keyword evidence="1 2" id="KW-0592">Phosphate transport</keyword>
<gene>
    <name evidence="4" type="primary">phoU</name>
    <name evidence="4" type="ORF">AADG42_05320</name>
</gene>
<dbReference type="Gene3D" id="1.20.58.220">
    <property type="entry name" value="Phosphate transport system protein phou homolog 2, domain 2"/>
    <property type="match status" value="1"/>
</dbReference>
<evidence type="ECO:0000256" key="1">
    <source>
        <dbReference type="ARBA" id="ARBA00022592"/>
    </source>
</evidence>
<reference evidence="4 5" key="1">
    <citation type="submission" date="2024-04" db="EMBL/GenBank/DDBJ databases">
        <title>Isolation of an actinomycete strain from pig manure.</title>
        <authorList>
            <person name="Gong T."/>
            <person name="Yu Z."/>
            <person name="An M."/>
            <person name="Wei C."/>
            <person name="Yang W."/>
            <person name="Liu L."/>
        </authorList>
    </citation>
    <scope>NUCLEOTIDE SEQUENCE [LARGE SCALE GENOMIC DNA]</scope>
    <source>
        <strain evidence="4 5">ZF39</strain>
    </source>
</reference>
<comment type="function">
    <text evidence="2">Plays a role in the regulation of phosphate uptake.</text>
</comment>
<sequence length="221" mass="24572">MRDSYREQLDSVVADLVEMSQLICAAVRNATAALLNADLQLSEQVISNDGRIDDMHADIEMRCFDLLARQAPVAGELRTVVAALRMVTEMGRMGDLAAHVAKVARMRYPDRAVPTSLESNFARMAEVAEEMVEQAGKTLRTRNVAVARELAAIDEEMDDLRRTQFRILLGNDWPYGVEAAVDVALLGRYYERIADHAVSMGRRLIYVVTGEIGGIDTWTQA</sequence>
<feature type="domain" description="PhoU" evidence="3">
    <location>
        <begin position="122"/>
        <end position="203"/>
    </location>
</feature>
<evidence type="ECO:0000313" key="5">
    <source>
        <dbReference type="Proteomes" id="UP001442841"/>
    </source>
</evidence>
<dbReference type="NCBIfam" id="TIGR02135">
    <property type="entry name" value="phoU_full"/>
    <property type="match status" value="1"/>
</dbReference>
<dbReference type="RefSeq" id="WP_425310836.1">
    <property type="nucleotide sequence ID" value="NZ_CP154795.1"/>
</dbReference>
<accession>A0ABZ3FTJ4</accession>
<dbReference type="InterPro" id="IPR028366">
    <property type="entry name" value="PhoU"/>
</dbReference>
<evidence type="ECO:0000313" key="4">
    <source>
        <dbReference type="EMBL" id="XAN09388.1"/>
    </source>
</evidence>
<dbReference type="Proteomes" id="UP001442841">
    <property type="component" value="Chromosome"/>
</dbReference>
<dbReference type="Pfam" id="PF01895">
    <property type="entry name" value="PhoU"/>
    <property type="match status" value="2"/>
</dbReference>
<feature type="domain" description="PhoU" evidence="3">
    <location>
        <begin position="16"/>
        <end position="103"/>
    </location>
</feature>
<dbReference type="InterPro" id="IPR038078">
    <property type="entry name" value="PhoU-like_sf"/>
</dbReference>
<keyword evidence="2" id="KW-0813">Transport</keyword>
<dbReference type="PANTHER" id="PTHR42930:SF3">
    <property type="entry name" value="PHOSPHATE-SPECIFIC TRANSPORT SYSTEM ACCESSORY PROTEIN PHOU"/>
    <property type="match status" value="1"/>
</dbReference>
<dbReference type="EMBL" id="CP154795">
    <property type="protein sequence ID" value="XAN09388.1"/>
    <property type="molecule type" value="Genomic_DNA"/>
</dbReference>
<keyword evidence="5" id="KW-1185">Reference proteome</keyword>
<comment type="similarity">
    <text evidence="2">Belongs to the PhoU family.</text>
</comment>
<dbReference type="SUPFAM" id="SSF109755">
    <property type="entry name" value="PhoU-like"/>
    <property type="match status" value="1"/>
</dbReference>
<evidence type="ECO:0000256" key="2">
    <source>
        <dbReference type="PIRNR" id="PIRNR003107"/>
    </source>
</evidence>
<dbReference type="InterPro" id="IPR026022">
    <property type="entry name" value="PhoU_dom"/>
</dbReference>